<feature type="transmembrane region" description="Helical" evidence="1">
    <location>
        <begin position="35"/>
        <end position="53"/>
    </location>
</feature>
<dbReference type="Proteomes" id="UP001597511">
    <property type="component" value="Unassembled WGS sequence"/>
</dbReference>
<dbReference type="InterPro" id="IPR007354">
    <property type="entry name" value="CruF-like"/>
</dbReference>
<dbReference type="RefSeq" id="WP_386095255.1">
    <property type="nucleotide sequence ID" value="NZ_JBHUOZ010000001.1"/>
</dbReference>
<dbReference type="EMBL" id="JBHUOZ010000001">
    <property type="protein sequence ID" value="MFD2918755.1"/>
    <property type="molecule type" value="Genomic_DNA"/>
</dbReference>
<feature type="transmembrane region" description="Helical" evidence="1">
    <location>
        <begin position="205"/>
        <end position="223"/>
    </location>
</feature>
<feature type="transmembrane region" description="Helical" evidence="1">
    <location>
        <begin position="107"/>
        <end position="126"/>
    </location>
</feature>
<keyword evidence="3" id="KW-1185">Reference proteome</keyword>
<comment type="caution">
    <text evidence="2">The sequence shown here is derived from an EMBL/GenBank/DDBJ whole genome shotgun (WGS) entry which is preliminary data.</text>
</comment>
<proteinExistence type="predicted"/>
<name>A0ABW6A2P4_9BACT</name>
<organism evidence="2 3">
    <name type="scientific">Terrimonas rubra</name>
    <dbReference type="NCBI Taxonomy" id="1035890"/>
    <lineage>
        <taxon>Bacteria</taxon>
        <taxon>Pseudomonadati</taxon>
        <taxon>Bacteroidota</taxon>
        <taxon>Chitinophagia</taxon>
        <taxon>Chitinophagales</taxon>
        <taxon>Chitinophagaceae</taxon>
        <taxon>Terrimonas</taxon>
    </lineage>
</organism>
<feature type="transmembrane region" description="Helical" evidence="1">
    <location>
        <begin position="65"/>
        <end position="87"/>
    </location>
</feature>
<dbReference type="Pfam" id="PF04240">
    <property type="entry name" value="Caroten_synth"/>
    <property type="match status" value="1"/>
</dbReference>
<dbReference type="PANTHER" id="PTHR39419:SF1">
    <property type="entry name" value="SLL0814 PROTEIN"/>
    <property type="match status" value="1"/>
</dbReference>
<keyword evidence="1" id="KW-0812">Transmembrane</keyword>
<gene>
    <name evidence="2" type="ORF">ACFS6H_03470</name>
</gene>
<feature type="transmembrane region" description="Helical" evidence="1">
    <location>
        <begin position="177"/>
        <end position="198"/>
    </location>
</feature>
<feature type="transmembrane region" description="Helical" evidence="1">
    <location>
        <begin position="138"/>
        <end position="157"/>
    </location>
</feature>
<keyword evidence="1" id="KW-1133">Transmembrane helix</keyword>
<dbReference type="PANTHER" id="PTHR39419">
    <property type="entry name" value="SLL0814 PROTEIN"/>
    <property type="match status" value="1"/>
</dbReference>
<accession>A0ABW6A2P4</accession>
<evidence type="ECO:0000256" key="1">
    <source>
        <dbReference type="SAM" id="Phobius"/>
    </source>
</evidence>
<evidence type="ECO:0000313" key="3">
    <source>
        <dbReference type="Proteomes" id="UP001597511"/>
    </source>
</evidence>
<feature type="transmembrane region" description="Helical" evidence="1">
    <location>
        <begin position="12"/>
        <end position="29"/>
    </location>
</feature>
<sequence length="224" mass="25495">MQLLSRFNKFQWATAIAVFFHVIGMFGLLFYQGDFFVNATSTNLLLVLALLLWTQDKKNTAFWSYFFICFITGMAVEIVGVQTSALFGHYGYGDVLGYKIGGVPLMLGVNWFIVTYCSGMAVHGLMQKYQPQLTGITKAFIFIVVAAATAVFYDWLMEPVAIKLGYWQWGGDGSVPVYNYITWFIVSLLLLTIFHYARFSKQNKFAVNLLIVHLLFFGILRNFL</sequence>
<protein>
    <submittedName>
        <fullName evidence="2">Carotenoid biosynthesis protein</fullName>
    </submittedName>
</protein>
<keyword evidence="1" id="KW-0472">Membrane</keyword>
<evidence type="ECO:0000313" key="2">
    <source>
        <dbReference type="EMBL" id="MFD2918755.1"/>
    </source>
</evidence>
<reference evidence="3" key="1">
    <citation type="journal article" date="2019" name="Int. J. Syst. Evol. Microbiol.">
        <title>The Global Catalogue of Microorganisms (GCM) 10K type strain sequencing project: providing services to taxonomists for standard genome sequencing and annotation.</title>
        <authorList>
            <consortium name="The Broad Institute Genomics Platform"/>
            <consortium name="The Broad Institute Genome Sequencing Center for Infectious Disease"/>
            <person name="Wu L."/>
            <person name="Ma J."/>
        </authorList>
    </citation>
    <scope>NUCLEOTIDE SEQUENCE [LARGE SCALE GENOMIC DNA]</scope>
    <source>
        <strain evidence="3">KCTC 23299</strain>
    </source>
</reference>